<gene>
    <name evidence="2" type="ORF">ACFSKU_19395</name>
</gene>
<feature type="transmembrane region" description="Helical" evidence="1">
    <location>
        <begin position="151"/>
        <end position="173"/>
    </location>
</feature>
<dbReference type="Pfam" id="PF13803">
    <property type="entry name" value="DUF4184"/>
    <property type="match status" value="1"/>
</dbReference>
<evidence type="ECO:0000313" key="2">
    <source>
        <dbReference type="EMBL" id="MFD2069060.1"/>
    </source>
</evidence>
<reference evidence="3" key="1">
    <citation type="journal article" date="2019" name="Int. J. Syst. Evol. Microbiol.">
        <title>The Global Catalogue of Microorganisms (GCM) 10K type strain sequencing project: providing services to taxonomists for standard genome sequencing and annotation.</title>
        <authorList>
            <consortium name="The Broad Institute Genomics Platform"/>
            <consortium name="The Broad Institute Genome Sequencing Center for Infectious Disease"/>
            <person name="Wu L."/>
            <person name="Ma J."/>
        </authorList>
    </citation>
    <scope>NUCLEOTIDE SEQUENCE [LARGE SCALE GENOMIC DNA]</scope>
    <source>
        <strain evidence="3">JCM 16545</strain>
    </source>
</reference>
<evidence type="ECO:0000313" key="3">
    <source>
        <dbReference type="Proteomes" id="UP001597369"/>
    </source>
</evidence>
<feature type="transmembrane region" description="Helical" evidence="1">
    <location>
        <begin position="193"/>
        <end position="209"/>
    </location>
</feature>
<evidence type="ECO:0000256" key="1">
    <source>
        <dbReference type="SAM" id="Phobius"/>
    </source>
</evidence>
<feature type="transmembrane region" description="Helical" evidence="1">
    <location>
        <begin position="105"/>
        <end position="123"/>
    </location>
</feature>
<name>A0ABW4X4X4_9BACT</name>
<feature type="transmembrane region" description="Helical" evidence="1">
    <location>
        <begin position="221"/>
        <end position="240"/>
    </location>
</feature>
<organism evidence="2 3">
    <name type="scientific">Pontibacter silvestris</name>
    <dbReference type="NCBI Taxonomy" id="2305183"/>
    <lineage>
        <taxon>Bacteria</taxon>
        <taxon>Pseudomonadati</taxon>
        <taxon>Bacteroidota</taxon>
        <taxon>Cytophagia</taxon>
        <taxon>Cytophagales</taxon>
        <taxon>Hymenobacteraceae</taxon>
        <taxon>Pontibacter</taxon>
    </lineage>
</organism>
<comment type="caution">
    <text evidence="2">The sequence shown here is derived from an EMBL/GenBank/DDBJ whole genome shotgun (WGS) entry which is preliminary data.</text>
</comment>
<dbReference type="InterPro" id="IPR025238">
    <property type="entry name" value="DUF4184"/>
</dbReference>
<dbReference type="EMBL" id="JBHUHV010000058">
    <property type="protein sequence ID" value="MFD2069060.1"/>
    <property type="molecule type" value="Genomic_DNA"/>
</dbReference>
<keyword evidence="3" id="KW-1185">Reference proteome</keyword>
<protein>
    <submittedName>
        <fullName evidence="2">DUF4184 family protein</fullName>
    </submittedName>
</protein>
<accession>A0ABW4X4X4</accession>
<dbReference type="RefSeq" id="WP_229957422.1">
    <property type="nucleotide sequence ID" value="NZ_JAJJWI010000001.1"/>
</dbReference>
<keyword evidence="1" id="KW-1133">Transmembrane helix</keyword>
<sequence length="249" mass="28636">MPFTFSHPAVVLPLNYLPKGWFSMTGLIIGSMAPDFEKFIRMGAHNTNSHTWQSIFWFNLPLGIVLSFVFHIIVRDVLIDNLPGFLKKRLDRFKNVDWRSHFRKHYFIIIISIIIGAVSHIALDSFTHSHGAFVRWLPFLKARVPIGHRWVAIYNLMQFGGSFIGALIVFYAIMLLPKDETVRQNSYGKMLKYWVTVALVALVVLVFRLKTSLDLHEHRDLLITSISAGLISLIVSPLLLRKSQLQRKP</sequence>
<proteinExistence type="predicted"/>
<keyword evidence="1" id="KW-0472">Membrane</keyword>
<keyword evidence="1" id="KW-0812">Transmembrane</keyword>
<dbReference type="Proteomes" id="UP001597369">
    <property type="component" value="Unassembled WGS sequence"/>
</dbReference>
<feature type="transmembrane region" description="Helical" evidence="1">
    <location>
        <begin position="56"/>
        <end position="74"/>
    </location>
</feature>